<protein>
    <submittedName>
        <fullName evidence="1">Rhomboid-like protein</fullName>
    </submittedName>
</protein>
<reference evidence="1 2" key="1">
    <citation type="journal article" date="2023" name="Science">
        <title>Complex scaffold remodeling in plant triterpene biosynthesis.</title>
        <authorList>
            <person name="De La Pena R."/>
            <person name="Hodgson H."/>
            <person name="Liu J.C."/>
            <person name="Stephenson M.J."/>
            <person name="Martin A.C."/>
            <person name="Owen C."/>
            <person name="Harkess A."/>
            <person name="Leebens-Mack J."/>
            <person name="Jimenez L.E."/>
            <person name="Osbourn A."/>
            <person name="Sattely E.S."/>
        </authorList>
    </citation>
    <scope>NUCLEOTIDE SEQUENCE [LARGE SCALE GENOMIC DNA]</scope>
    <source>
        <strain evidence="2">cv. JPN11</strain>
        <tissue evidence="1">Leaf</tissue>
    </source>
</reference>
<proteinExistence type="predicted"/>
<sequence length="270" mass="29821">MENKPYAPEPWLAWLTPVIFVACIAMFVYTMHVNNCPWNTGADKCILSRPLGRYSFQPWSENHLLGPSISTLSSLGGLERKDVVENGEKYRLLSCMWLHAGVIHLIINMTSLVLVGFRLEQEFGFLRIAPLYLLSGVGGSILSCVHQEGKKETVSVGASGALFGMLGAMFSELIANWTIYANKCMALSVLGFVITVNLSFGFIPGVDNSAHIGGFISGVLLGFVLFVRPQYGYVSKKYIAAGYDVKHRKPKYKSYQLLCWIISLILLVVG</sequence>
<gene>
    <name evidence="1" type="ORF">OWV82_010067</name>
</gene>
<evidence type="ECO:0000313" key="1">
    <source>
        <dbReference type="EMBL" id="KAJ4718376.1"/>
    </source>
</evidence>
<evidence type="ECO:0000313" key="2">
    <source>
        <dbReference type="Proteomes" id="UP001164539"/>
    </source>
</evidence>
<accession>A0ACC1Y3U0</accession>
<comment type="caution">
    <text evidence="1">The sequence shown here is derived from an EMBL/GenBank/DDBJ whole genome shotgun (WGS) entry which is preliminary data.</text>
</comment>
<name>A0ACC1Y3U0_MELAZ</name>
<dbReference type="EMBL" id="CM051398">
    <property type="protein sequence ID" value="KAJ4718376.1"/>
    <property type="molecule type" value="Genomic_DNA"/>
</dbReference>
<organism evidence="1 2">
    <name type="scientific">Melia azedarach</name>
    <name type="common">Chinaberry tree</name>
    <dbReference type="NCBI Taxonomy" id="155640"/>
    <lineage>
        <taxon>Eukaryota</taxon>
        <taxon>Viridiplantae</taxon>
        <taxon>Streptophyta</taxon>
        <taxon>Embryophyta</taxon>
        <taxon>Tracheophyta</taxon>
        <taxon>Spermatophyta</taxon>
        <taxon>Magnoliopsida</taxon>
        <taxon>eudicotyledons</taxon>
        <taxon>Gunneridae</taxon>
        <taxon>Pentapetalae</taxon>
        <taxon>rosids</taxon>
        <taxon>malvids</taxon>
        <taxon>Sapindales</taxon>
        <taxon>Meliaceae</taxon>
        <taxon>Melia</taxon>
    </lineage>
</organism>
<dbReference type="Proteomes" id="UP001164539">
    <property type="component" value="Chromosome 5"/>
</dbReference>
<keyword evidence="2" id="KW-1185">Reference proteome</keyword>